<organism evidence="2 3">
    <name type="scientific">Gigaspora rosea</name>
    <dbReference type="NCBI Taxonomy" id="44941"/>
    <lineage>
        <taxon>Eukaryota</taxon>
        <taxon>Fungi</taxon>
        <taxon>Fungi incertae sedis</taxon>
        <taxon>Mucoromycota</taxon>
        <taxon>Glomeromycotina</taxon>
        <taxon>Glomeromycetes</taxon>
        <taxon>Diversisporales</taxon>
        <taxon>Gigasporaceae</taxon>
        <taxon>Gigaspora</taxon>
    </lineage>
</organism>
<accession>A0A397VK50</accession>
<evidence type="ECO:0000313" key="3">
    <source>
        <dbReference type="Proteomes" id="UP000266673"/>
    </source>
</evidence>
<keyword evidence="1" id="KW-0472">Membrane</keyword>
<dbReference type="EMBL" id="QKWP01000427">
    <property type="protein sequence ID" value="RIB20273.1"/>
    <property type="molecule type" value="Genomic_DNA"/>
</dbReference>
<keyword evidence="1" id="KW-0812">Transmembrane</keyword>
<reference evidence="2 3" key="1">
    <citation type="submission" date="2018-06" db="EMBL/GenBank/DDBJ databases">
        <title>Comparative genomics reveals the genomic features of Rhizophagus irregularis, R. cerebriforme, R. diaphanum and Gigaspora rosea, and their symbiotic lifestyle signature.</title>
        <authorList>
            <person name="Morin E."/>
            <person name="San Clemente H."/>
            <person name="Chen E.C.H."/>
            <person name="De La Providencia I."/>
            <person name="Hainaut M."/>
            <person name="Kuo A."/>
            <person name="Kohler A."/>
            <person name="Murat C."/>
            <person name="Tang N."/>
            <person name="Roy S."/>
            <person name="Loubradou J."/>
            <person name="Henrissat B."/>
            <person name="Grigoriev I.V."/>
            <person name="Corradi N."/>
            <person name="Roux C."/>
            <person name="Martin F.M."/>
        </authorList>
    </citation>
    <scope>NUCLEOTIDE SEQUENCE [LARGE SCALE GENOMIC DNA]</scope>
    <source>
        <strain evidence="2 3">DAOM 194757</strain>
    </source>
</reference>
<dbReference type="Proteomes" id="UP000266673">
    <property type="component" value="Unassembled WGS sequence"/>
</dbReference>
<feature type="transmembrane region" description="Helical" evidence="1">
    <location>
        <begin position="12"/>
        <end position="29"/>
    </location>
</feature>
<evidence type="ECO:0000256" key="1">
    <source>
        <dbReference type="SAM" id="Phobius"/>
    </source>
</evidence>
<protein>
    <submittedName>
        <fullName evidence="2">Uncharacterized protein</fullName>
    </submittedName>
</protein>
<keyword evidence="1" id="KW-1133">Transmembrane helix</keyword>
<name>A0A397VK50_9GLOM</name>
<comment type="caution">
    <text evidence="2">The sequence shown here is derived from an EMBL/GenBank/DDBJ whole genome shotgun (WGS) entry which is preliminary data.</text>
</comment>
<keyword evidence="3" id="KW-1185">Reference proteome</keyword>
<evidence type="ECO:0000313" key="2">
    <source>
        <dbReference type="EMBL" id="RIB20273.1"/>
    </source>
</evidence>
<gene>
    <name evidence="2" type="ORF">C2G38_2081243</name>
</gene>
<dbReference type="AlphaFoldDB" id="A0A397VK50"/>
<proteinExistence type="predicted"/>
<sequence length="53" mass="6243">MYKIYYAAEQISSIYNIIYFLFCSISTVLETRLMQYTYNVKSAAINLYALRSP</sequence>